<organism evidence="1 3">
    <name type="scientific">Trichuris suis</name>
    <name type="common">pig whipworm</name>
    <dbReference type="NCBI Taxonomy" id="68888"/>
    <lineage>
        <taxon>Eukaryota</taxon>
        <taxon>Metazoa</taxon>
        <taxon>Ecdysozoa</taxon>
        <taxon>Nematoda</taxon>
        <taxon>Enoplea</taxon>
        <taxon>Dorylaimia</taxon>
        <taxon>Trichinellida</taxon>
        <taxon>Trichuridae</taxon>
        <taxon>Trichuris</taxon>
    </lineage>
</organism>
<dbReference type="Proteomes" id="UP000030758">
    <property type="component" value="Unassembled WGS sequence"/>
</dbReference>
<name>A0A085LZ32_9BILA</name>
<keyword evidence="3" id="KW-1185">Reference proteome</keyword>
<accession>A0A085LZ32</accession>
<evidence type="ECO:0000313" key="1">
    <source>
        <dbReference type="EMBL" id="KFD50228.1"/>
    </source>
</evidence>
<dbReference type="EMBL" id="KL363256">
    <property type="protein sequence ID" value="KFD50228.1"/>
    <property type="molecule type" value="Genomic_DNA"/>
</dbReference>
<protein>
    <recommendedName>
        <fullName evidence="4">Transposase zinc-ribbon domain-containing protein</fullName>
    </recommendedName>
</protein>
<evidence type="ECO:0000313" key="2">
    <source>
        <dbReference type="EMBL" id="KFD60318.1"/>
    </source>
</evidence>
<evidence type="ECO:0000313" key="3">
    <source>
        <dbReference type="Proteomes" id="UP000030764"/>
    </source>
</evidence>
<evidence type="ECO:0008006" key="4">
    <source>
        <dbReference type="Google" id="ProtNLM"/>
    </source>
</evidence>
<proteinExistence type="predicted"/>
<dbReference type="AlphaFoldDB" id="A0A085LZ32"/>
<gene>
    <name evidence="1" type="ORF">M513_08856</name>
    <name evidence="2" type="ORF">M514_08856</name>
</gene>
<dbReference type="Proteomes" id="UP000030764">
    <property type="component" value="Unassembled WGS sequence"/>
</dbReference>
<dbReference type="EMBL" id="KL367676">
    <property type="protein sequence ID" value="KFD60318.1"/>
    <property type="molecule type" value="Genomic_DNA"/>
</dbReference>
<sequence>MPTVKNIEWLYETIKDEQRAVQFLRERGLLHTERVCPVCGEAMRLGRGGMAWCCYKRSCRREVSVRTGTWFEGKRTKRSRNSTCHTAMYASQLQTKAL</sequence>
<reference evidence="1 3" key="1">
    <citation type="journal article" date="2014" name="Nat. Genet.">
        <title>Genome and transcriptome of the porcine whipworm Trichuris suis.</title>
        <authorList>
            <person name="Jex A.R."/>
            <person name="Nejsum P."/>
            <person name="Schwarz E.M."/>
            <person name="Hu L."/>
            <person name="Young N.D."/>
            <person name="Hall R.S."/>
            <person name="Korhonen P.K."/>
            <person name="Liao S."/>
            <person name="Thamsborg S."/>
            <person name="Xia J."/>
            <person name="Xu P."/>
            <person name="Wang S."/>
            <person name="Scheerlinck J.P."/>
            <person name="Hofmann A."/>
            <person name="Sternberg P.W."/>
            <person name="Wang J."/>
            <person name="Gasser R.B."/>
        </authorList>
    </citation>
    <scope>NUCLEOTIDE SEQUENCE [LARGE SCALE GENOMIC DNA]</scope>
    <source>
        <strain evidence="2">DCEP-RM93F</strain>
        <strain evidence="1">DCEP-RM93M</strain>
    </source>
</reference>